<reference evidence="1" key="1">
    <citation type="submission" date="2018-06" db="EMBL/GenBank/DDBJ databases">
        <authorList>
            <person name="Zhirakovskaya E."/>
        </authorList>
    </citation>
    <scope>NUCLEOTIDE SEQUENCE</scope>
</reference>
<accession>A0A3B1E7N8</accession>
<gene>
    <name evidence="1" type="ORF">MNBD_PLANCTO02-1233</name>
</gene>
<proteinExistence type="predicted"/>
<dbReference type="PROSITE" id="PS51257">
    <property type="entry name" value="PROKAR_LIPOPROTEIN"/>
    <property type="match status" value="1"/>
</dbReference>
<organism evidence="1">
    <name type="scientific">hydrothermal vent metagenome</name>
    <dbReference type="NCBI Taxonomy" id="652676"/>
    <lineage>
        <taxon>unclassified sequences</taxon>
        <taxon>metagenomes</taxon>
        <taxon>ecological metagenomes</taxon>
    </lineage>
</organism>
<dbReference type="EMBL" id="UOGL01000379">
    <property type="protein sequence ID" value="VAX39877.1"/>
    <property type="molecule type" value="Genomic_DNA"/>
</dbReference>
<sequence>MVKKSFLGLAAGLALTLFVGCSTTQGLVRGQSPVFEHEGYTTDSIVHEEGEIEFSEGEHCENCSEEISKLEYILKFYWLHGHHHDDDGGGVKNKFAERAGRFSRGESNVVPTYEHNYRVYRPRPEELKYAPQNSPGAVVQYPYYIHKSPDDFLSND</sequence>
<evidence type="ECO:0008006" key="2">
    <source>
        <dbReference type="Google" id="ProtNLM"/>
    </source>
</evidence>
<dbReference type="AlphaFoldDB" id="A0A3B1E7N8"/>
<protein>
    <recommendedName>
        <fullName evidence="2">Lipoprotein</fullName>
    </recommendedName>
</protein>
<name>A0A3B1E7N8_9ZZZZ</name>
<evidence type="ECO:0000313" key="1">
    <source>
        <dbReference type="EMBL" id="VAX39877.1"/>
    </source>
</evidence>